<dbReference type="Gene3D" id="3.40.50.2000">
    <property type="entry name" value="Glycogen Phosphorylase B"/>
    <property type="match status" value="1"/>
</dbReference>
<evidence type="ECO:0008006" key="4">
    <source>
        <dbReference type="Google" id="ProtNLM"/>
    </source>
</evidence>
<feature type="region of interest" description="Disordered" evidence="1">
    <location>
        <begin position="104"/>
        <end position="142"/>
    </location>
</feature>
<reference evidence="2" key="1">
    <citation type="submission" date="2021-02" db="EMBL/GenBank/DDBJ databases">
        <title>Skermanella TT6 skin isolate.</title>
        <authorList>
            <person name="Lee K."/>
            <person name="Ganzorig M."/>
        </authorList>
    </citation>
    <scope>NUCLEOTIDE SEQUENCE</scope>
    <source>
        <strain evidence="2">TT6</strain>
    </source>
</reference>
<protein>
    <recommendedName>
        <fullName evidence="4">Glycosyl transferase family 1 domain-containing protein</fullName>
    </recommendedName>
</protein>
<feature type="compositionally biased region" description="Low complexity" evidence="1">
    <location>
        <begin position="119"/>
        <end position="142"/>
    </location>
</feature>
<sequence length="142" mass="15415">MEGLAEHAVSLDEGLGLPLIEAAKHAQPILARDLPVFREIAGDHATYFSGTAPRDLADAPRRWMRDRKAGKVRGTAEMPWLTWEQSARQFTEVIFGDRRDATYHADRKGSAPRQPFAGAKPDIPADAAEAARAAEPIAAGSD</sequence>
<evidence type="ECO:0000256" key="1">
    <source>
        <dbReference type="SAM" id="MobiDB-lite"/>
    </source>
</evidence>
<gene>
    <name evidence="2" type="ORF">IGS68_20180</name>
</gene>
<dbReference type="RefSeq" id="WP_201073062.1">
    <property type="nucleotide sequence ID" value="NZ_CP067420.1"/>
</dbReference>
<organism evidence="2 3">
    <name type="scientific">Skermanella cutis</name>
    <dbReference type="NCBI Taxonomy" id="2775420"/>
    <lineage>
        <taxon>Bacteria</taxon>
        <taxon>Pseudomonadati</taxon>
        <taxon>Pseudomonadota</taxon>
        <taxon>Alphaproteobacteria</taxon>
        <taxon>Rhodospirillales</taxon>
        <taxon>Azospirillaceae</taxon>
        <taxon>Skermanella</taxon>
    </lineage>
</organism>
<dbReference type="SUPFAM" id="SSF53756">
    <property type="entry name" value="UDP-Glycosyltransferase/glycogen phosphorylase"/>
    <property type="match status" value="1"/>
</dbReference>
<keyword evidence="3" id="KW-1185">Reference proteome</keyword>
<evidence type="ECO:0000313" key="2">
    <source>
        <dbReference type="EMBL" id="QQP88347.1"/>
    </source>
</evidence>
<dbReference type="Proteomes" id="UP000595197">
    <property type="component" value="Chromosome"/>
</dbReference>
<name>A0ABX7B1Z5_9PROT</name>
<proteinExistence type="predicted"/>
<evidence type="ECO:0000313" key="3">
    <source>
        <dbReference type="Proteomes" id="UP000595197"/>
    </source>
</evidence>
<dbReference type="EMBL" id="CP067420">
    <property type="protein sequence ID" value="QQP88347.1"/>
    <property type="molecule type" value="Genomic_DNA"/>
</dbReference>
<accession>A0ABX7B1Z5</accession>